<keyword evidence="9" id="KW-1185">Reference proteome</keyword>
<dbReference type="Gene3D" id="2.10.109.10">
    <property type="entry name" value="Umud Fragment, subunit A"/>
    <property type="match status" value="1"/>
</dbReference>
<evidence type="ECO:0000256" key="2">
    <source>
        <dbReference type="ARBA" id="ARBA00022692"/>
    </source>
</evidence>
<dbReference type="PANTHER" id="PTHR10806">
    <property type="entry name" value="SIGNAL PEPTIDASE COMPLEX CATALYTIC SUBUNIT SEC11"/>
    <property type="match status" value="1"/>
</dbReference>
<evidence type="ECO:0000256" key="4">
    <source>
        <dbReference type="ARBA" id="ARBA00023136"/>
    </source>
</evidence>
<dbReference type="PRINTS" id="PR00728">
    <property type="entry name" value="SIGNALPTASE"/>
</dbReference>
<dbReference type="Pfam" id="PF10502">
    <property type="entry name" value="Peptidase_S26"/>
    <property type="match status" value="1"/>
</dbReference>
<dbReference type="PANTHER" id="PTHR10806:SF6">
    <property type="entry name" value="SIGNAL PEPTIDASE COMPLEX CATALYTIC SUBUNIT SEC11"/>
    <property type="match status" value="1"/>
</dbReference>
<dbReference type="GO" id="GO:0006465">
    <property type="term" value="P:signal peptide processing"/>
    <property type="evidence" value="ECO:0007669"/>
    <property type="project" value="UniProtKB-UniRule"/>
</dbReference>
<dbReference type="SUPFAM" id="SSF51306">
    <property type="entry name" value="LexA/Signal peptidase"/>
    <property type="match status" value="1"/>
</dbReference>
<evidence type="ECO:0000313" key="8">
    <source>
        <dbReference type="EMBL" id="QUI21038.1"/>
    </source>
</evidence>
<feature type="transmembrane region" description="Helical" evidence="6">
    <location>
        <begin position="42"/>
        <end position="67"/>
    </location>
</feature>
<evidence type="ECO:0000256" key="5">
    <source>
        <dbReference type="NCBIfam" id="TIGR02228"/>
    </source>
</evidence>
<feature type="transmembrane region" description="Helical" evidence="6">
    <location>
        <begin position="231"/>
        <end position="252"/>
    </location>
</feature>
<evidence type="ECO:0000256" key="1">
    <source>
        <dbReference type="ARBA" id="ARBA00004370"/>
    </source>
</evidence>
<keyword evidence="8" id="KW-0378">Hydrolase</keyword>
<keyword evidence="3 6" id="KW-1133">Transmembrane helix</keyword>
<accession>A0A8J8MGX8</accession>
<dbReference type="Proteomes" id="UP000683246">
    <property type="component" value="Chromosome"/>
</dbReference>
<dbReference type="InterPro" id="IPR036286">
    <property type="entry name" value="LexA/Signal_pep-like_sf"/>
</dbReference>
<gene>
    <name evidence="8" type="ORF">HZI73_01440</name>
</gene>
<dbReference type="EMBL" id="CP058649">
    <property type="protein sequence ID" value="QUI21038.1"/>
    <property type="molecule type" value="Genomic_DNA"/>
</dbReference>
<proteinExistence type="predicted"/>
<feature type="transmembrane region" description="Helical" evidence="6">
    <location>
        <begin position="12"/>
        <end position="30"/>
    </location>
</feature>
<reference evidence="8" key="1">
    <citation type="submission" date="2020-07" db="EMBL/GenBank/DDBJ databases">
        <title>Vallitalea pronyensis genome.</title>
        <authorList>
            <person name="Postec A."/>
        </authorList>
    </citation>
    <scope>NUCLEOTIDE SEQUENCE</scope>
    <source>
        <strain evidence="8">FatNI3</strain>
    </source>
</reference>
<dbReference type="GO" id="GO:0009003">
    <property type="term" value="F:signal peptidase activity"/>
    <property type="evidence" value="ECO:0007669"/>
    <property type="project" value="UniProtKB-EC"/>
</dbReference>
<dbReference type="InterPro" id="IPR001733">
    <property type="entry name" value="Peptidase_S26B"/>
</dbReference>
<dbReference type="KEGG" id="vpy:HZI73_01440"/>
<dbReference type="AlphaFoldDB" id="A0A8J8MGX8"/>
<name>A0A8J8MGX8_9FIRM</name>
<comment type="subcellular location">
    <subcellularLocation>
        <location evidence="1">Membrane</location>
    </subcellularLocation>
</comment>
<evidence type="ECO:0000259" key="7">
    <source>
        <dbReference type="Pfam" id="PF10502"/>
    </source>
</evidence>
<feature type="domain" description="Peptidase S26" evidence="7">
    <location>
        <begin position="233"/>
        <end position="296"/>
    </location>
</feature>
<evidence type="ECO:0000256" key="3">
    <source>
        <dbReference type="ARBA" id="ARBA00022989"/>
    </source>
</evidence>
<protein>
    <recommendedName>
        <fullName evidence="5">Signal peptidase I</fullName>
        <ecNumber evidence="5">3.4.21.89</ecNumber>
    </recommendedName>
</protein>
<dbReference type="InterPro" id="IPR019533">
    <property type="entry name" value="Peptidase_S26"/>
</dbReference>
<sequence length="366" mass="41813">MRYVNPKEQQNIQLILFVLLCVFVYFIPRWTHGLKLRHRSFVIWWAFIFGFFYLIIQGLAGLFFSFGKSPFDQHFLSILKNCFTFGLPLICRELVRSYCINGNPHGSKIRTSILLIGIFTILEFTLSKYSGITTFQEFVMFLGQYFLPSLCKQTLLTLFAFLAGPVPAIIYSLMIEFPPYILPILPDLNWLVSAFIGILTPIFSIIVLQALAKKELKQPVKAHENENPLTLTITIILSIVIIWFASGVFSIYPSVIATGSMEPMIYPGDVILVQKINEKNIQLLKEGDVIQFQRGDILISHRIIELVHEHQQVVYRTKGDNNSSEDSELVTPENVKGIIKHVIPKIGWPTLILKQNNDVDTGDLEF</sequence>
<feature type="transmembrane region" description="Helical" evidence="6">
    <location>
        <begin position="112"/>
        <end position="135"/>
    </location>
</feature>
<feature type="transmembrane region" description="Helical" evidence="6">
    <location>
        <begin position="155"/>
        <end position="176"/>
    </location>
</feature>
<evidence type="ECO:0000313" key="9">
    <source>
        <dbReference type="Proteomes" id="UP000683246"/>
    </source>
</evidence>
<organism evidence="8 9">
    <name type="scientific">Vallitalea pronyensis</name>
    <dbReference type="NCBI Taxonomy" id="1348613"/>
    <lineage>
        <taxon>Bacteria</taxon>
        <taxon>Bacillati</taxon>
        <taxon>Bacillota</taxon>
        <taxon>Clostridia</taxon>
        <taxon>Lachnospirales</taxon>
        <taxon>Vallitaleaceae</taxon>
        <taxon>Vallitalea</taxon>
    </lineage>
</organism>
<dbReference type="GO" id="GO:0016020">
    <property type="term" value="C:membrane"/>
    <property type="evidence" value="ECO:0007669"/>
    <property type="project" value="UniProtKB-SubCell"/>
</dbReference>
<dbReference type="EC" id="3.4.21.89" evidence="5"/>
<dbReference type="RefSeq" id="WP_212696497.1">
    <property type="nucleotide sequence ID" value="NZ_CP058649.1"/>
</dbReference>
<dbReference type="NCBIfam" id="TIGR02228">
    <property type="entry name" value="sigpep_I_arch"/>
    <property type="match status" value="1"/>
</dbReference>
<dbReference type="GO" id="GO:0004252">
    <property type="term" value="F:serine-type endopeptidase activity"/>
    <property type="evidence" value="ECO:0007669"/>
    <property type="project" value="UniProtKB-UniRule"/>
</dbReference>
<feature type="transmembrane region" description="Helical" evidence="6">
    <location>
        <begin position="188"/>
        <end position="211"/>
    </location>
</feature>
<evidence type="ECO:0000256" key="6">
    <source>
        <dbReference type="SAM" id="Phobius"/>
    </source>
</evidence>
<keyword evidence="2 6" id="KW-0812">Transmembrane</keyword>
<keyword evidence="4 6" id="KW-0472">Membrane</keyword>
<dbReference type="CDD" id="cd06530">
    <property type="entry name" value="S26_SPase_I"/>
    <property type="match status" value="1"/>
</dbReference>